<evidence type="ECO:0000256" key="7">
    <source>
        <dbReference type="ARBA" id="ARBA00022989"/>
    </source>
</evidence>
<dbReference type="AlphaFoldDB" id="A0AAN7VFB1"/>
<feature type="region of interest" description="Disordered" evidence="16">
    <location>
        <begin position="693"/>
        <end position="720"/>
    </location>
</feature>
<dbReference type="PANTHER" id="PTHR24372">
    <property type="entry name" value="GLYCOPROTEIN HORMONE RECEPTOR"/>
    <property type="match status" value="1"/>
</dbReference>
<dbReference type="InterPro" id="IPR017452">
    <property type="entry name" value="GPCR_Rhodpsn_7TM"/>
</dbReference>
<comment type="caution">
    <text evidence="14">Lacks conserved residue(s) required for the propagation of feature annotation.</text>
</comment>
<keyword evidence="5 15" id="KW-0812">Transmembrane</keyword>
<dbReference type="InterPro" id="IPR008112">
    <property type="entry name" value="Relaxin_rcpt"/>
</dbReference>
<keyword evidence="7 17" id="KW-1133">Transmembrane helix</keyword>
<dbReference type="SMART" id="SM00369">
    <property type="entry name" value="LRR_TYP"/>
    <property type="match status" value="8"/>
</dbReference>
<dbReference type="GO" id="GO:0005886">
    <property type="term" value="C:plasma membrane"/>
    <property type="evidence" value="ECO:0007669"/>
    <property type="project" value="UniProtKB-SubCell"/>
</dbReference>
<feature type="disulfide bond" evidence="14">
    <location>
        <begin position="40"/>
        <end position="55"/>
    </location>
</feature>
<dbReference type="PRINTS" id="PR01739">
    <property type="entry name" value="RELAXINR"/>
</dbReference>
<evidence type="ECO:0000256" key="6">
    <source>
        <dbReference type="ARBA" id="ARBA00022737"/>
    </source>
</evidence>
<dbReference type="PROSITE" id="PS00237">
    <property type="entry name" value="G_PROTEIN_RECEP_F1_1"/>
    <property type="match status" value="1"/>
</dbReference>
<dbReference type="InterPro" id="IPR002172">
    <property type="entry name" value="LDrepeatLR_classA_rpt"/>
</dbReference>
<dbReference type="SUPFAM" id="SSF81321">
    <property type="entry name" value="Family A G protein-coupled receptor-like"/>
    <property type="match status" value="1"/>
</dbReference>
<dbReference type="PANTHER" id="PTHR24372:SF80">
    <property type="entry name" value="FI21465P1-RELATED"/>
    <property type="match status" value="1"/>
</dbReference>
<keyword evidence="9 17" id="KW-0472">Membrane</keyword>
<feature type="transmembrane region" description="Helical" evidence="17">
    <location>
        <begin position="569"/>
        <end position="590"/>
    </location>
</feature>
<evidence type="ECO:0000256" key="10">
    <source>
        <dbReference type="ARBA" id="ARBA00023157"/>
    </source>
</evidence>
<dbReference type="InterPro" id="IPR032675">
    <property type="entry name" value="LRR_dom_sf"/>
</dbReference>
<proteinExistence type="inferred from homology"/>
<dbReference type="InterPro" id="IPR000276">
    <property type="entry name" value="GPCR_Rhodpsn"/>
</dbReference>
<evidence type="ECO:0000256" key="3">
    <source>
        <dbReference type="ARBA" id="ARBA00022475"/>
    </source>
</evidence>
<feature type="domain" description="G-protein coupled receptors family 1 profile" evidence="18">
    <location>
        <begin position="410"/>
        <end position="670"/>
    </location>
</feature>
<keyword evidence="6" id="KW-0677">Repeat</keyword>
<dbReference type="Gene3D" id="3.80.10.10">
    <property type="entry name" value="Ribonuclease Inhibitor"/>
    <property type="match status" value="2"/>
</dbReference>
<organism evidence="19 20">
    <name type="scientific">Pyrocoelia pectoralis</name>
    <dbReference type="NCBI Taxonomy" id="417401"/>
    <lineage>
        <taxon>Eukaryota</taxon>
        <taxon>Metazoa</taxon>
        <taxon>Ecdysozoa</taxon>
        <taxon>Arthropoda</taxon>
        <taxon>Hexapoda</taxon>
        <taxon>Insecta</taxon>
        <taxon>Pterygota</taxon>
        <taxon>Neoptera</taxon>
        <taxon>Endopterygota</taxon>
        <taxon>Coleoptera</taxon>
        <taxon>Polyphaga</taxon>
        <taxon>Elateriformia</taxon>
        <taxon>Elateroidea</taxon>
        <taxon>Lampyridae</taxon>
        <taxon>Lampyrinae</taxon>
        <taxon>Pyrocoelia</taxon>
    </lineage>
</organism>
<evidence type="ECO:0000256" key="13">
    <source>
        <dbReference type="ARBA" id="ARBA00023224"/>
    </source>
</evidence>
<keyword evidence="3" id="KW-1003">Cell membrane</keyword>
<evidence type="ECO:0000256" key="12">
    <source>
        <dbReference type="ARBA" id="ARBA00023180"/>
    </source>
</evidence>
<keyword evidence="11 15" id="KW-0675">Receptor</keyword>
<dbReference type="PRINTS" id="PR00237">
    <property type="entry name" value="GPCRRHODOPSN"/>
</dbReference>
<evidence type="ECO:0000256" key="5">
    <source>
        <dbReference type="ARBA" id="ARBA00022692"/>
    </source>
</evidence>
<evidence type="ECO:0000256" key="14">
    <source>
        <dbReference type="PROSITE-ProRule" id="PRU00124"/>
    </source>
</evidence>
<dbReference type="PROSITE" id="PS50262">
    <property type="entry name" value="G_PROTEIN_RECEP_F1_2"/>
    <property type="match status" value="1"/>
</dbReference>
<evidence type="ECO:0000256" key="17">
    <source>
        <dbReference type="SAM" id="Phobius"/>
    </source>
</evidence>
<evidence type="ECO:0000259" key="18">
    <source>
        <dbReference type="PROSITE" id="PS50262"/>
    </source>
</evidence>
<dbReference type="GO" id="GO:0008528">
    <property type="term" value="F:G protein-coupled peptide receptor activity"/>
    <property type="evidence" value="ECO:0007669"/>
    <property type="project" value="TreeGrafter"/>
</dbReference>
<dbReference type="InterPro" id="IPR036055">
    <property type="entry name" value="LDL_receptor-like_sf"/>
</dbReference>
<dbReference type="FunFam" id="1.20.1070.10:FF:000023">
    <property type="entry name" value="Relaxin family peptide receptor 1"/>
    <property type="match status" value="1"/>
</dbReference>
<protein>
    <recommendedName>
        <fullName evidence="18">G-protein coupled receptors family 1 profile domain-containing protein</fullName>
    </recommendedName>
</protein>
<feature type="transmembrane region" description="Helical" evidence="17">
    <location>
        <begin position="652"/>
        <end position="678"/>
    </location>
</feature>
<dbReference type="SMART" id="SM00192">
    <property type="entry name" value="LDLa"/>
    <property type="match status" value="1"/>
</dbReference>
<evidence type="ECO:0000256" key="2">
    <source>
        <dbReference type="ARBA" id="ARBA00010663"/>
    </source>
</evidence>
<keyword evidence="12" id="KW-0325">Glycoprotein</keyword>
<dbReference type="Gene3D" id="1.20.1070.10">
    <property type="entry name" value="Rhodopsin 7-helix transmembrane proteins"/>
    <property type="match status" value="1"/>
</dbReference>
<dbReference type="CDD" id="cd00112">
    <property type="entry name" value="LDLa"/>
    <property type="match status" value="1"/>
</dbReference>
<keyword evidence="20" id="KW-1185">Reference proteome</keyword>
<feature type="transmembrane region" description="Helical" evidence="17">
    <location>
        <begin position="515"/>
        <end position="539"/>
    </location>
</feature>
<dbReference type="Pfam" id="PF00001">
    <property type="entry name" value="7tm_1"/>
    <property type="match status" value="1"/>
</dbReference>
<name>A0AAN7VFB1_9COLE</name>
<evidence type="ECO:0000256" key="16">
    <source>
        <dbReference type="SAM" id="MobiDB-lite"/>
    </source>
</evidence>
<evidence type="ECO:0000313" key="20">
    <source>
        <dbReference type="Proteomes" id="UP001329430"/>
    </source>
</evidence>
<feature type="transmembrane region" description="Helical" evidence="17">
    <location>
        <begin position="400"/>
        <end position="420"/>
    </location>
</feature>
<dbReference type="GO" id="GO:0009755">
    <property type="term" value="P:hormone-mediated signaling pathway"/>
    <property type="evidence" value="ECO:0007669"/>
    <property type="project" value="TreeGrafter"/>
</dbReference>
<comment type="subcellular location">
    <subcellularLocation>
        <location evidence="1">Cell membrane</location>
        <topology evidence="1">Multi-pass membrane protein</topology>
    </subcellularLocation>
</comment>
<feature type="transmembrane region" description="Helical" evidence="17">
    <location>
        <begin position="619"/>
        <end position="640"/>
    </location>
</feature>
<evidence type="ECO:0000256" key="11">
    <source>
        <dbReference type="ARBA" id="ARBA00023170"/>
    </source>
</evidence>
<dbReference type="Gene3D" id="4.10.400.10">
    <property type="entry name" value="Low-density Lipoprotein Receptor"/>
    <property type="match status" value="1"/>
</dbReference>
<evidence type="ECO:0000256" key="8">
    <source>
        <dbReference type="ARBA" id="ARBA00023040"/>
    </source>
</evidence>
<dbReference type="Pfam" id="PF00057">
    <property type="entry name" value="Ldl_recept_a"/>
    <property type="match status" value="1"/>
</dbReference>
<sequence>MYTCVVDLNQMLQNTSFNLCEEGYFGCYNSSTCIQQIENCDGKSDCEDGSDEWNCADEEGSKYWDHLFRKNPSAEHEDLDQKCALNYNGSCICRSKVILCQHMNLKRPPNDLPHAHIDLLDFSGNFFGELNTTTVDLIPLQTSSLVLRQCAITQLHQKSFYKLSYLNSLYLDNNDLSIFPANIFPKKNELNVLVVRRNRLSYVDVNAFQHLTKLIELDLSYNLLTDIQKEMLDPLIKLQILYLSANKITKIDENTFPPMSLATLSLAENQLEVLQAETFRSAPTLKNLFLSDNKIHYLSKGTFSNLDNLVSLNLQGNGIVYMDVEVFEDVHNLTSLYLGNNAFRKLPKNLLQPLHKLQYIYFDRFEMCLAATHVRVCEPKGDGISSQEHLLDNPILRTSVWIMGAVGCSGNVIVLLGRLIAPTNNVVHSLYIRNLALSDLLMGIYLFTIATADSYYRGVYLQHEFDWRHSTICNICGFLSTLSCESSVLILSLVTWDRFVSVTQPLARKQPSAKAAFLTLTFLWVIAITVAAAPLITIADRYFGDEFYGSNGVCLSLHIHDPYDKGWEYSAAMFVFVNTIALIFICYAYCRMIQEIRASSIACRSTRQSQDRDKVAQRFGVIVLTDCLCWVPVICVKLAALSGCGISEALYAWLAILVLPINSALNPVLYTLTTTLFIKQMQKIVNSRIFRRKRSDPQNSDTGHSISFLHRGNGSKRSIFRRGNQSSINTIRTSLKQSTAV</sequence>
<dbReference type="Proteomes" id="UP001329430">
    <property type="component" value="Chromosome 5"/>
</dbReference>
<evidence type="ECO:0000313" key="19">
    <source>
        <dbReference type="EMBL" id="KAK5644223.1"/>
    </source>
</evidence>
<feature type="transmembrane region" description="Helical" evidence="17">
    <location>
        <begin position="432"/>
        <end position="452"/>
    </location>
</feature>
<dbReference type="InterPro" id="IPR023415">
    <property type="entry name" value="LDLR_class-A_CS"/>
</dbReference>
<reference evidence="19 20" key="1">
    <citation type="journal article" date="2024" name="Insects">
        <title>An Improved Chromosome-Level Genome Assembly of the Firefly Pyrocoelia pectoralis.</title>
        <authorList>
            <person name="Fu X."/>
            <person name="Meyer-Rochow V.B."/>
            <person name="Ballantyne L."/>
            <person name="Zhu X."/>
        </authorList>
    </citation>
    <scope>NUCLEOTIDE SEQUENCE [LARGE SCALE GENOMIC DNA]</scope>
    <source>
        <tissue evidence="19">Whole body</tissue>
    </source>
</reference>
<dbReference type="GO" id="GO:0007189">
    <property type="term" value="P:adenylate cyclase-activating G protein-coupled receptor signaling pathway"/>
    <property type="evidence" value="ECO:0007669"/>
    <property type="project" value="TreeGrafter"/>
</dbReference>
<dbReference type="InterPro" id="IPR001611">
    <property type="entry name" value="Leu-rich_rpt"/>
</dbReference>
<dbReference type="SUPFAM" id="SSF57424">
    <property type="entry name" value="LDL receptor-like module"/>
    <property type="match status" value="1"/>
</dbReference>
<dbReference type="CDD" id="cd15137">
    <property type="entry name" value="7tmA_Relaxin_R"/>
    <property type="match status" value="1"/>
</dbReference>
<keyword evidence="8 15" id="KW-0297">G-protein coupled receptor</keyword>
<dbReference type="SUPFAM" id="SSF52058">
    <property type="entry name" value="L domain-like"/>
    <property type="match status" value="1"/>
</dbReference>
<evidence type="ECO:0000256" key="1">
    <source>
        <dbReference type="ARBA" id="ARBA00004651"/>
    </source>
</evidence>
<dbReference type="EMBL" id="JAVRBK010000005">
    <property type="protein sequence ID" value="KAK5644223.1"/>
    <property type="molecule type" value="Genomic_DNA"/>
</dbReference>
<keyword evidence="4" id="KW-0433">Leucine-rich repeat</keyword>
<evidence type="ECO:0000256" key="4">
    <source>
        <dbReference type="ARBA" id="ARBA00022614"/>
    </source>
</evidence>
<dbReference type="Pfam" id="PF13855">
    <property type="entry name" value="LRR_8"/>
    <property type="match status" value="2"/>
</dbReference>
<comment type="caution">
    <text evidence="19">The sequence shown here is derived from an EMBL/GenBank/DDBJ whole genome shotgun (WGS) entry which is preliminary data.</text>
</comment>
<dbReference type="PROSITE" id="PS50068">
    <property type="entry name" value="LDLRA_2"/>
    <property type="match status" value="1"/>
</dbReference>
<dbReference type="PROSITE" id="PS01209">
    <property type="entry name" value="LDLRA_1"/>
    <property type="match status" value="1"/>
</dbReference>
<dbReference type="SMART" id="SM00365">
    <property type="entry name" value="LRR_SD22"/>
    <property type="match status" value="4"/>
</dbReference>
<dbReference type="InterPro" id="IPR003591">
    <property type="entry name" value="Leu-rich_rpt_typical-subtyp"/>
</dbReference>
<dbReference type="PROSITE" id="PS51450">
    <property type="entry name" value="LRR"/>
    <property type="match status" value="2"/>
</dbReference>
<accession>A0AAN7VFB1</accession>
<feature type="transmembrane region" description="Helical" evidence="17">
    <location>
        <begin position="472"/>
        <end position="494"/>
    </location>
</feature>
<keyword evidence="10 14" id="KW-1015">Disulfide bond</keyword>
<gene>
    <name evidence="19" type="ORF">RI129_008068</name>
</gene>
<comment type="similarity">
    <text evidence="2 15">Belongs to the G-protein coupled receptor 1 family.</text>
</comment>
<evidence type="ECO:0000256" key="15">
    <source>
        <dbReference type="RuleBase" id="RU000688"/>
    </source>
</evidence>
<keyword evidence="13 15" id="KW-0807">Transducer</keyword>
<evidence type="ECO:0000256" key="9">
    <source>
        <dbReference type="ARBA" id="ARBA00023136"/>
    </source>
</evidence>